<dbReference type="Proteomes" id="UP000438429">
    <property type="component" value="Unassembled WGS sequence"/>
</dbReference>
<evidence type="ECO:0000313" key="2">
    <source>
        <dbReference type="Proteomes" id="UP000438429"/>
    </source>
</evidence>
<accession>A0A6A4TB03</accession>
<proteinExistence type="predicted"/>
<comment type="caution">
    <text evidence="1">The sequence shown here is derived from an EMBL/GenBank/DDBJ whole genome shotgun (WGS) entry which is preliminary data.</text>
</comment>
<organism evidence="1 2">
    <name type="scientific">Scophthalmus maximus</name>
    <name type="common">Turbot</name>
    <name type="synonym">Psetta maxima</name>
    <dbReference type="NCBI Taxonomy" id="52904"/>
    <lineage>
        <taxon>Eukaryota</taxon>
        <taxon>Metazoa</taxon>
        <taxon>Chordata</taxon>
        <taxon>Craniata</taxon>
        <taxon>Vertebrata</taxon>
        <taxon>Euteleostomi</taxon>
        <taxon>Actinopterygii</taxon>
        <taxon>Neopterygii</taxon>
        <taxon>Teleostei</taxon>
        <taxon>Neoteleostei</taxon>
        <taxon>Acanthomorphata</taxon>
        <taxon>Carangaria</taxon>
        <taxon>Pleuronectiformes</taxon>
        <taxon>Pleuronectoidei</taxon>
        <taxon>Scophthalmidae</taxon>
        <taxon>Scophthalmus</taxon>
    </lineage>
</organism>
<dbReference type="EMBL" id="VEVO01000005">
    <property type="protein sequence ID" value="KAF0041598.1"/>
    <property type="molecule type" value="Genomic_DNA"/>
</dbReference>
<reference evidence="1 2" key="1">
    <citation type="submission" date="2019-06" db="EMBL/GenBank/DDBJ databases">
        <title>Draft genomes of female and male turbot (Scophthalmus maximus).</title>
        <authorList>
            <person name="Xu H."/>
            <person name="Xu X.-W."/>
            <person name="Shao C."/>
            <person name="Chen S."/>
        </authorList>
    </citation>
    <scope>NUCLEOTIDE SEQUENCE [LARGE SCALE GENOMIC DNA]</scope>
    <source>
        <strain evidence="1">Ysfricsl-2016a</strain>
        <tissue evidence="1">Blood</tissue>
    </source>
</reference>
<sequence length="88" mass="9993">MELTLLPARRRESCLDVTSGTGSVLKAAPRHVTDLESIMVPCRTLLLYLRSAMWTLLFYCACFQLTEVLTEDVQSCEHLRLGQYPSSR</sequence>
<protein>
    <submittedName>
        <fullName evidence="1">Uncharacterized protein</fullName>
    </submittedName>
</protein>
<name>A0A6A4TB03_SCOMX</name>
<evidence type="ECO:0000313" key="1">
    <source>
        <dbReference type="EMBL" id="KAF0041598.1"/>
    </source>
</evidence>
<dbReference type="AlphaFoldDB" id="A0A6A4TB03"/>
<gene>
    <name evidence="1" type="ORF">F2P81_005130</name>
</gene>